<name>A0A4Q7YT04_9BACT</name>
<dbReference type="GO" id="GO:0097363">
    <property type="term" value="F:protein O-acetylglucosaminyltransferase activity"/>
    <property type="evidence" value="ECO:0007669"/>
    <property type="project" value="TreeGrafter"/>
</dbReference>
<dbReference type="SUPFAM" id="SSF48452">
    <property type="entry name" value="TPR-like"/>
    <property type="match status" value="1"/>
</dbReference>
<dbReference type="SMART" id="SM00028">
    <property type="entry name" value="TPR"/>
    <property type="match status" value="3"/>
</dbReference>
<dbReference type="PANTHER" id="PTHR44366:SF1">
    <property type="entry name" value="UDP-N-ACETYLGLUCOSAMINE--PEPTIDE N-ACETYLGLUCOSAMINYLTRANSFERASE 110 KDA SUBUNIT"/>
    <property type="match status" value="1"/>
</dbReference>
<gene>
    <name evidence="2" type="ORF">BDD14_2178</name>
</gene>
<evidence type="ECO:0000256" key="1">
    <source>
        <dbReference type="PROSITE-ProRule" id="PRU00339"/>
    </source>
</evidence>
<dbReference type="RefSeq" id="WP_130418735.1">
    <property type="nucleotide sequence ID" value="NZ_SHKW01000001.1"/>
</dbReference>
<protein>
    <submittedName>
        <fullName evidence="2">TPR repeat protein</fullName>
    </submittedName>
</protein>
<accession>A0A4Q7YT04</accession>
<dbReference type="Proteomes" id="UP000292958">
    <property type="component" value="Unassembled WGS sequence"/>
</dbReference>
<evidence type="ECO:0000313" key="3">
    <source>
        <dbReference type="Proteomes" id="UP000292958"/>
    </source>
</evidence>
<dbReference type="Gene3D" id="1.25.40.10">
    <property type="entry name" value="Tetratricopeptide repeat domain"/>
    <property type="match status" value="1"/>
</dbReference>
<proteinExistence type="predicted"/>
<dbReference type="InterPro" id="IPR011990">
    <property type="entry name" value="TPR-like_helical_dom_sf"/>
</dbReference>
<reference evidence="2 3" key="1">
    <citation type="submission" date="2019-02" db="EMBL/GenBank/DDBJ databases">
        <title>Genomic Encyclopedia of Archaeal and Bacterial Type Strains, Phase II (KMG-II): from individual species to whole genera.</title>
        <authorList>
            <person name="Goeker M."/>
        </authorList>
    </citation>
    <scope>NUCLEOTIDE SEQUENCE [LARGE SCALE GENOMIC DNA]</scope>
    <source>
        <strain evidence="2 3">DSM 18101</strain>
    </source>
</reference>
<feature type="repeat" description="TPR" evidence="1">
    <location>
        <begin position="162"/>
        <end position="195"/>
    </location>
</feature>
<keyword evidence="3" id="KW-1185">Reference proteome</keyword>
<keyword evidence="1" id="KW-0802">TPR repeat</keyword>
<dbReference type="PROSITE" id="PS50005">
    <property type="entry name" value="TPR"/>
    <property type="match status" value="2"/>
</dbReference>
<organism evidence="2 3">
    <name type="scientific">Edaphobacter modestus</name>
    <dbReference type="NCBI Taxonomy" id="388466"/>
    <lineage>
        <taxon>Bacteria</taxon>
        <taxon>Pseudomonadati</taxon>
        <taxon>Acidobacteriota</taxon>
        <taxon>Terriglobia</taxon>
        <taxon>Terriglobales</taxon>
        <taxon>Acidobacteriaceae</taxon>
        <taxon>Edaphobacter</taxon>
    </lineage>
</organism>
<dbReference type="PANTHER" id="PTHR44366">
    <property type="entry name" value="UDP-N-ACETYLGLUCOSAMINE--PEPTIDE N-ACETYLGLUCOSAMINYLTRANSFERASE 110 KDA SUBUNIT"/>
    <property type="match status" value="1"/>
</dbReference>
<dbReference type="InterPro" id="IPR019734">
    <property type="entry name" value="TPR_rpt"/>
</dbReference>
<feature type="repeat" description="TPR" evidence="1">
    <location>
        <begin position="128"/>
        <end position="161"/>
    </location>
</feature>
<dbReference type="EMBL" id="SHKW01000001">
    <property type="protein sequence ID" value="RZU40708.1"/>
    <property type="molecule type" value="Genomic_DNA"/>
</dbReference>
<evidence type="ECO:0000313" key="2">
    <source>
        <dbReference type="EMBL" id="RZU40708.1"/>
    </source>
</evidence>
<dbReference type="OrthoDB" id="112132at2"/>
<dbReference type="InterPro" id="IPR037919">
    <property type="entry name" value="OGT"/>
</dbReference>
<dbReference type="Pfam" id="PF13414">
    <property type="entry name" value="TPR_11"/>
    <property type="match status" value="1"/>
</dbReference>
<dbReference type="AlphaFoldDB" id="A0A4Q7YT04"/>
<dbReference type="GO" id="GO:0006493">
    <property type="term" value="P:protein O-linked glycosylation"/>
    <property type="evidence" value="ECO:0007669"/>
    <property type="project" value="InterPro"/>
</dbReference>
<comment type="caution">
    <text evidence="2">The sequence shown here is derived from an EMBL/GenBank/DDBJ whole genome shotgun (WGS) entry which is preliminary data.</text>
</comment>
<sequence length="299" mass="33670">MGQPARSSLTPILFAILLLFSANGFAQKTLSHEEARALDHQNPIWESIRSHLPDPVSASAAKLESAADILRARRFLEDAMDFYGFALERGGEPVRLLNKMGVTQMELRNMVAARGYFQRAVKINKKSSEGWNNLGVIEYLHGQYDRAIGYYKRASKLDKTSATYHSNMGTALFEKKDFSRARKEYDIALKLDPEMLQHHGTLGVTTRMLSPEDHARYCFELARLYAQRGDEPTMMHYLTTASEAGFDIMSAMNTDSVFAEYRKDPRILLIVKNGKELRSKATNIAEGATPPPPLPSEKH</sequence>